<evidence type="ECO:0000256" key="1">
    <source>
        <dbReference type="SAM" id="SignalP"/>
    </source>
</evidence>
<name>A0A8H7ZZ96_9FUNG</name>
<dbReference type="Proteomes" id="UP000673691">
    <property type="component" value="Unassembled WGS sequence"/>
</dbReference>
<feature type="signal peptide" evidence="1">
    <location>
        <begin position="1"/>
        <end position="19"/>
    </location>
</feature>
<dbReference type="EMBL" id="JAEFCI010002547">
    <property type="protein sequence ID" value="KAG5462161.1"/>
    <property type="molecule type" value="Genomic_DNA"/>
</dbReference>
<gene>
    <name evidence="2" type="ORF">BJ554DRAFT_5544</name>
</gene>
<feature type="non-terminal residue" evidence="2">
    <location>
        <position position="1"/>
    </location>
</feature>
<accession>A0A8H7ZZ96</accession>
<keyword evidence="1" id="KW-0732">Signal</keyword>
<sequence length="198" mass="20864">PPLSLTAAILLVSTSSGAASGPGDRLDAGGGNDAAPAPENTLTVEVIAAHIFLLARTGNGFSHAYARLEIHAKGLTFGTDGRPRPYARCASVSYQIDERAAQAARAAETATAARLVQMGYIKTWDEFQSAVEILYGNSPAKVSKVCVALSATVARAPCLFAPRDVSPHIQARYLVNIRRVDGCLVFKVTDDKTVRGPV</sequence>
<reference evidence="2 3" key="1">
    <citation type="journal article" name="Sci. Rep.">
        <title>Genome-scale phylogenetic analyses confirm Olpidium as the closest living zoosporic fungus to the non-flagellated, terrestrial fungi.</title>
        <authorList>
            <person name="Chang Y."/>
            <person name="Rochon D."/>
            <person name="Sekimoto S."/>
            <person name="Wang Y."/>
            <person name="Chovatia M."/>
            <person name="Sandor L."/>
            <person name="Salamov A."/>
            <person name="Grigoriev I.V."/>
            <person name="Stajich J.E."/>
            <person name="Spatafora J.W."/>
        </authorList>
    </citation>
    <scope>NUCLEOTIDE SEQUENCE [LARGE SCALE GENOMIC DNA]</scope>
    <source>
        <strain evidence="2">S191</strain>
    </source>
</reference>
<feature type="chain" id="PRO_5034149978" evidence="1">
    <location>
        <begin position="20"/>
        <end position="198"/>
    </location>
</feature>
<proteinExistence type="predicted"/>
<organism evidence="2 3">
    <name type="scientific">Olpidium bornovanus</name>
    <dbReference type="NCBI Taxonomy" id="278681"/>
    <lineage>
        <taxon>Eukaryota</taxon>
        <taxon>Fungi</taxon>
        <taxon>Fungi incertae sedis</taxon>
        <taxon>Olpidiomycota</taxon>
        <taxon>Olpidiomycotina</taxon>
        <taxon>Olpidiomycetes</taxon>
        <taxon>Olpidiales</taxon>
        <taxon>Olpidiaceae</taxon>
        <taxon>Olpidium</taxon>
    </lineage>
</organism>
<evidence type="ECO:0000313" key="3">
    <source>
        <dbReference type="Proteomes" id="UP000673691"/>
    </source>
</evidence>
<evidence type="ECO:0000313" key="2">
    <source>
        <dbReference type="EMBL" id="KAG5462161.1"/>
    </source>
</evidence>
<comment type="caution">
    <text evidence="2">The sequence shown here is derived from an EMBL/GenBank/DDBJ whole genome shotgun (WGS) entry which is preliminary data.</text>
</comment>
<keyword evidence="3" id="KW-1185">Reference proteome</keyword>
<dbReference type="AlphaFoldDB" id="A0A8H7ZZ96"/>
<protein>
    <submittedName>
        <fullName evidence="2">Uncharacterized protein</fullName>
    </submittedName>
</protein>
<dbReference type="OrthoDB" id="266138at2759"/>